<feature type="signal peptide" evidence="6">
    <location>
        <begin position="1"/>
        <end position="27"/>
    </location>
</feature>
<accession>A0A232EQT2</accession>
<dbReference type="CDD" id="cd03784">
    <property type="entry name" value="GT1_Gtf-like"/>
    <property type="match status" value="1"/>
</dbReference>
<dbReference type="AlphaFoldDB" id="A0A232EQT2"/>
<keyword evidence="3 4" id="KW-0808">Transferase</keyword>
<evidence type="ECO:0000256" key="6">
    <source>
        <dbReference type="SAM" id="SignalP"/>
    </source>
</evidence>
<evidence type="ECO:0000256" key="5">
    <source>
        <dbReference type="SAM" id="Phobius"/>
    </source>
</evidence>
<evidence type="ECO:0000256" key="3">
    <source>
        <dbReference type="ARBA" id="ARBA00022679"/>
    </source>
</evidence>
<dbReference type="FunFam" id="3.40.50.2000:FF:000050">
    <property type="entry name" value="UDP-glucuronosyltransferase"/>
    <property type="match status" value="1"/>
</dbReference>
<organism evidence="7 8">
    <name type="scientific">Trichomalopsis sarcophagae</name>
    <dbReference type="NCBI Taxonomy" id="543379"/>
    <lineage>
        <taxon>Eukaryota</taxon>
        <taxon>Metazoa</taxon>
        <taxon>Ecdysozoa</taxon>
        <taxon>Arthropoda</taxon>
        <taxon>Hexapoda</taxon>
        <taxon>Insecta</taxon>
        <taxon>Pterygota</taxon>
        <taxon>Neoptera</taxon>
        <taxon>Endopterygota</taxon>
        <taxon>Hymenoptera</taxon>
        <taxon>Apocrita</taxon>
        <taxon>Proctotrupomorpha</taxon>
        <taxon>Chalcidoidea</taxon>
        <taxon>Pteromalidae</taxon>
        <taxon>Pteromalinae</taxon>
        <taxon>Trichomalopsis</taxon>
    </lineage>
</organism>
<dbReference type="Pfam" id="PF00201">
    <property type="entry name" value="UDPGT"/>
    <property type="match status" value="1"/>
</dbReference>
<name>A0A232EQT2_9HYME</name>
<feature type="non-terminal residue" evidence="7">
    <location>
        <position position="1"/>
    </location>
</feature>
<dbReference type="PANTHER" id="PTHR48043:SF145">
    <property type="entry name" value="FI06409P-RELATED"/>
    <property type="match status" value="1"/>
</dbReference>
<dbReference type="GO" id="GO:0008194">
    <property type="term" value="F:UDP-glycosyltransferase activity"/>
    <property type="evidence" value="ECO:0007669"/>
    <property type="project" value="InterPro"/>
</dbReference>
<feature type="transmembrane region" description="Helical" evidence="5">
    <location>
        <begin position="486"/>
        <end position="509"/>
    </location>
</feature>
<comment type="caution">
    <text evidence="7">The sequence shown here is derived from an EMBL/GenBank/DDBJ whole genome shotgun (WGS) entry which is preliminary data.</text>
</comment>
<gene>
    <name evidence="7" type="ORF">TSAR_005177</name>
</gene>
<dbReference type="InterPro" id="IPR002213">
    <property type="entry name" value="UDP_glucos_trans"/>
</dbReference>
<dbReference type="Proteomes" id="UP000215335">
    <property type="component" value="Unassembled WGS sequence"/>
</dbReference>
<keyword evidence="5" id="KW-0472">Membrane</keyword>
<dbReference type="InterPro" id="IPR035595">
    <property type="entry name" value="UDP_glycos_trans_CS"/>
</dbReference>
<dbReference type="OrthoDB" id="5835829at2759"/>
<dbReference type="SUPFAM" id="SSF53756">
    <property type="entry name" value="UDP-Glycosyltransferase/glycogen phosphorylase"/>
    <property type="match status" value="1"/>
</dbReference>
<evidence type="ECO:0000256" key="2">
    <source>
        <dbReference type="ARBA" id="ARBA00022676"/>
    </source>
</evidence>
<dbReference type="PANTHER" id="PTHR48043">
    <property type="entry name" value="EG:EG0003.4 PROTEIN-RELATED"/>
    <property type="match status" value="1"/>
</dbReference>
<dbReference type="STRING" id="543379.A0A232EQT2"/>
<keyword evidence="6" id="KW-0732">Signal</keyword>
<dbReference type="EMBL" id="NNAY01002740">
    <property type="protein sequence ID" value="OXU20656.1"/>
    <property type="molecule type" value="Genomic_DNA"/>
</dbReference>
<evidence type="ECO:0000313" key="8">
    <source>
        <dbReference type="Proteomes" id="UP000215335"/>
    </source>
</evidence>
<feature type="chain" id="PRO_5012059409" evidence="6">
    <location>
        <begin position="28"/>
        <end position="538"/>
    </location>
</feature>
<evidence type="ECO:0000256" key="4">
    <source>
        <dbReference type="RuleBase" id="RU003718"/>
    </source>
</evidence>
<keyword evidence="2 4" id="KW-0328">Glycosyltransferase</keyword>
<keyword evidence="8" id="KW-1185">Reference proteome</keyword>
<protein>
    <submittedName>
        <fullName evidence="7">Uncharacterized protein</fullName>
    </submittedName>
</protein>
<dbReference type="Gene3D" id="3.40.50.2000">
    <property type="entry name" value="Glycogen Phosphorylase B"/>
    <property type="match status" value="1"/>
</dbReference>
<comment type="similarity">
    <text evidence="1 4">Belongs to the UDP-glycosyltransferase family.</text>
</comment>
<dbReference type="PROSITE" id="PS00375">
    <property type="entry name" value="UDPGT"/>
    <property type="match status" value="1"/>
</dbReference>
<proteinExistence type="inferred from homology"/>
<keyword evidence="5" id="KW-1133">Transmembrane helix</keyword>
<keyword evidence="5" id="KW-0812">Transmembrane</keyword>
<evidence type="ECO:0000256" key="1">
    <source>
        <dbReference type="ARBA" id="ARBA00009995"/>
    </source>
</evidence>
<evidence type="ECO:0000313" key="7">
    <source>
        <dbReference type="EMBL" id="OXU20656.1"/>
    </source>
</evidence>
<dbReference type="InterPro" id="IPR050271">
    <property type="entry name" value="UDP-glycosyltransferase"/>
</dbReference>
<sequence>QLTMLSTQSKILTILIVLACSSQSIDGLRILGLFPLHGKSHFVMCERLVKHLAQQGHQLDVYSHFPLKKPIPNHKDFSLNGTLPAIVNNMTYDFFKQFQSVDMAAMMSNVGNPVCELLSTPVFQDLFKSLEKNQPYDLVIIEVFVSNCFLAWGRRLNVPMIGVMTSTLIDWYNEPLGNPFNPAATPGCWSGLFHPMNFWERLINTIMYHMISAQFNYHIEVQNKYVEQYFGHGYPDVTELPRDLDLLLVNTHHSLDGVRAFTPAIIPVGGLHIVDDGEKLPEASIEFTKVQKWLDESKDGCIYFSFGSMVRIETFPKPILAAIYATFENIAPIRILMKIAKPEDLPPGLPSNVMTQSWFSQLQVLKHKNIKAFVTHGGLMSTQESLYAGVPMIGVPLFGDQHLNVRVQVRQEIAVFVNHEEITEQSFTAAVKEILNNPIYKKNAESFSKKFFDRPMSPIDTATFWIEYVARHGKNALRSPVVDMPWWQVNLIDVYGFILLVLIIIGYIIKVVVKKILQFCCSSKSEDKRSKKAAKKIQ</sequence>
<reference evidence="7 8" key="1">
    <citation type="journal article" date="2017" name="Curr. Biol.">
        <title>The Evolution of Venom by Co-option of Single-Copy Genes.</title>
        <authorList>
            <person name="Martinson E.O."/>
            <person name="Mrinalini"/>
            <person name="Kelkar Y.D."/>
            <person name="Chang C.H."/>
            <person name="Werren J.H."/>
        </authorList>
    </citation>
    <scope>NUCLEOTIDE SEQUENCE [LARGE SCALE GENOMIC DNA]</scope>
    <source>
        <strain evidence="7 8">Alberta</strain>
        <tissue evidence="7">Whole body</tissue>
    </source>
</reference>